<protein>
    <submittedName>
        <fullName evidence="2">EVE domain-containing protein</fullName>
    </submittedName>
</protein>
<evidence type="ECO:0000313" key="2">
    <source>
        <dbReference type="EMBL" id="MCR9016745.1"/>
    </source>
</evidence>
<keyword evidence="3" id="KW-1185">Reference proteome</keyword>
<dbReference type="InterPro" id="IPR047197">
    <property type="entry name" value="THYN1-like_EVE"/>
</dbReference>
<sequence>MNYWLVKSEPSEYGWEDLVTKGEDVWDGIRNYQARNYLREMKVGDLVLFYHSGKNKEIVGVAIVSKEAFPDLEEGEDKGWVAIKIKSHQKLKNPVSLAQLKSDEKLSSLPLLKQSRLSTMPVEKSQFDHILILGS</sequence>
<dbReference type="RefSeq" id="WP_258424593.1">
    <property type="nucleotide sequence ID" value="NZ_JANSUY010000019.1"/>
</dbReference>
<dbReference type="Proteomes" id="UP001142175">
    <property type="component" value="Unassembled WGS sequence"/>
</dbReference>
<dbReference type="PANTHER" id="PTHR14087">
    <property type="entry name" value="THYMOCYTE NUCLEAR PROTEIN 1"/>
    <property type="match status" value="1"/>
</dbReference>
<comment type="caution">
    <text evidence="2">The sequence shown here is derived from an EMBL/GenBank/DDBJ whole genome shotgun (WGS) entry which is preliminary data.</text>
</comment>
<dbReference type="InterPro" id="IPR015947">
    <property type="entry name" value="PUA-like_sf"/>
</dbReference>
<dbReference type="Pfam" id="PF01878">
    <property type="entry name" value="EVE"/>
    <property type="match status" value="1"/>
</dbReference>
<name>A0A9X2T3T5_9BACT</name>
<gene>
    <name evidence="2" type="ORF">NU887_17045</name>
</gene>
<dbReference type="Gene3D" id="3.10.590.10">
    <property type="entry name" value="ph1033 like domains"/>
    <property type="match status" value="1"/>
</dbReference>
<evidence type="ECO:0000259" key="1">
    <source>
        <dbReference type="Pfam" id="PF01878"/>
    </source>
</evidence>
<organism evidence="2 3">
    <name type="scientific">Aquiflexum gelatinilyticum</name>
    <dbReference type="NCBI Taxonomy" id="2961943"/>
    <lineage>
        <taxon>Bacteria</taxon>
        <taxon>Pseudomonadati</taxon>
        <taxon>Bacteroidota</taxon>
        <taxon>Cytophagia</taxon>
        <taxon>Cytophagales</taxon>
        <taxon>Cyclobacteriaceae</taxon>
        <taxon>Aquiflexum</taxon>
    </lineage>
</organism>
<dbReference type="SUPFAM" id="SSF88697">
    <property type="entry name" value="PUA domain-like"/>
    <property type="match status" value="1"/>
</dbReference>
<proteinExistence type="predicted"/>
<feature type="domain" description="EVE" evidence="1">
    <location>
        <begin position="2"/>
        <end position="131"/>
    </location>
</feature>
<dbReference type="AlphaFoldDB" id="A0A9X2T3T5"/>
<reference evidence="2" key="1">
    <citation type="submission" date="2022-08" db="EMBL/GenBank/DDBJ databases">
        <authorList>
            <person name="Zhang D."/>
        </authorList>
    </citation>
    <scope>NUCLEOTIDE SEQUENCE</scope>
    <source>
        <strain evidence="2">XJ19-11</strain>
    </source>
</reference>
<dbReference type="PANTHER" id="PTHR14087:SF8">
    <property type="entry name" value="OS03G0676100 PROTEIN"/>
    <property type="match status" value="1"/>
</dbReference>
<dbReference type="InterPro" id="IPR002740">
    <property type="entry name" value="EVE_domain"/>
</dbReference>
<dbReference type="InterPro" id="IPR052181">
    <property type="entry name" value="5hmC_binding"/>
</dbReference>
<evidence type="ECO:0000313" key="3">
    <source>
        <dbReference type="Proteomes" id="UP001142175"/>
    </source>
</evidence>
<accession>A0A9X2T3T5</accession>
<dbReference type="EMBL" id="JANSUY010000019">
    <property type="protein sequence ID" value="MCR9016745.1"/>
    <property type="molecule type" value="Genomic_DNA"/>
</dbReference>
<dbReference type="CDD" id="cd21133">
    <property type="entry name" value="EVE"/>
    <property type="match status" value="1"/>
</dbReference>